<keyword evidence="8" id="KW-1185">Reference proteome</keyword>
<feature type="transmembrane region" description="Helical" evidence="5">
    <location>
        <begin position="226"/>
        <end position="243"/>
    </location>
</feature>
<gene>
    <name evidence="7" type="ORF">HOLleu_29047</name>
</gene>
<accession>A0A9Q1GZ34</accession>
<feature type="transmembrane region" description="Helical" evidence="5">
    <location>
        <begin position="106"/>
        <end position="128"/>
    </location>
</feature>
<dbReference type="Gene3D" id="1.20.1250.20">
    <property type="entry name" value="MFS general substrate transporter like domains"/>
    <property type="match status" value="1"/>
</dbReference>
<feature type="transmembrane region" description="Helical" evidence="5">
    <location>
        <begin position="342"/>
        <end position="365"/>
    </location>
</feature>
<dbReference type="EMBL" id="JAIZAY010000014">
    <property type="protein sequence ID" value="KAJ8029607.1"/>
    <property type="molecule type" value="Genomic_DNA"/>
</dbReference>
<dbReference type="PANTHER" id="PTHR24064">
    <property type="entry name" value="SOLUTE CARRIER FAMILY 22 MEMBER"/>
    <property type="match status" value="1"/>
</dbReference>
<keyword evidence="4 5" id="KW-0472">Membrane</keyword>
<dbReference type="InterPro" id="IPR005828">
    <property type="entry name" value="MFS_sugar_transport-like"/>
</dbReference>
<proteinExistence type="predicted"/>
<organism evidence="7 8">
    <name type="scientific">Holothuria leucospilota</name>
    <name type="common">Black long sea cucumber</name>
    <name type="synonym">Mertensiothuria leucospilota</name>
    <dbReference type="NCBI Taxonomy" id="206669"/>
    <lineage>
        <taxon>Eukaryota</taxon>
        <taxon>Metazoa</taxon>
        <taxon>Echinodermata</taxon>
        <taxon>Eleutherozoa</taxon>
        <taxon>Echinozoa</taxon>
        <taxon>Holothuroidea</taxon>
        <taxon>Aspidochirotacea</taxon>
        <taxon>Aspidochirotida</taxon>
        <taxon>Holothuriidae</taxon>
        <taxon>Holothuria</taxon>
    </lineage>
</organism>
<keyword evidence="3 5" id="KW-1133">Transmembrane helix</keyword>
<name>A0A9Q1GZ34_HOLLE</name>
<protein>
    <submittedName>
        <fullName evidence="7">Organic cation transporter protein</fullName>
    </submittedName>
</protein>
<dbReference type="OrthoDB" id="2261376at2759"/>
<dbReference type="GO" id="GO:0016020">
    <property type="term" value="C:membrane"/>
    <property type="evidence" value="ECO:0007669"/>
    <property type="project" value="UniProtKB-SubCell"/>
</dbReference>
<dbReference type="PROSITE" id="PS50850">
    <property type="entry name" value="MFS"/>
    <property type="match status" value="1"/>
</dbReference>
<evidence type="ECO:0000313" key="7">
    <source>
        <dbReference type="EMBL" id="KAJ8029607.1"/>
    </source>
</evidence>
<dbReference type="Pfam" id="PF00083">
    <property type="entry name" value="Sugar_tr"/>
    <property type="match status" value="1"/>
</dbReference>
<evidence type="ECO:0000256" key="2">
    <source>
        <dbReference type="ARBA" id="ARBA00022692"/>
    </source>
</evidence>
<feature type="domain" description="Major facilitator superfamily (MFS) profile" evidence="6">
    <location>
        <begin position="1"/>
        <end position="395"/>
    </location>
</feature>
<dbReference type="GO" id="GO:0022857">
    <property type="term" value="F:transmembrane transporter activity"/>
    <property type="evidence" value="ECO:0007669"/>
    <property type="project" value="InterPro"/>
</dbReference>
<evidence type="ECO:0000256" key="1">
    <source>
        <dbReference type="ARBA" id="ARBA00004141"/>
    </source>
</evidence>
<dbReference type="SUPFAM" id="SSF103473">
    <property type="entry name" value="MFS general substrate transporter"/>
    <property type="match status" value="1"/>
</dbReference>
<sequence>MARSHVIAEFDLVCAKENLKEIEQSLLFAGYFIAPFIFGTISDRFGRFKAFYLSSLLSAVLGTIVVFSPSFWFFAIFRFLHGCSFMVYDLAFLIGIEFVGPSRRVWAGTAISLFFPLGYIQLALLAFLIPSWRFLQLAIMCHFIFIFLFVCILPESIRWLISKKKYEAAERAILKVARINKTSHKLPRNFMDEIKTEVETEEKHQKQKQNPYIQDLFRTKRLRCNSLNLIYQWSVITLVYFGLSLSSSNLGSNDFIAFCISGAVEIPASIICLFVVDSFLGRRGSLFVFQVISGAACISTIFIPVGAWRTTAVTIGKFGVSTSYAIIYIYTSEIFPTPVRGIGIAMCGIFASALSSFSSVLLILGDIWEPMPYVIFGSASVVGAFLCLVLPETRGKPLPESLHDAEMIDMPKR</sequence>
<reference evidence="7" key="1">
    <citation type="submission" date="2021-10" db="EMBL/GenBank/DDBJ databases">
        <title>Tropical sea cucumber genome reveals ecological adaptation and Cuvierian tubules defense mechanism.</title>
        <authorList>
            <person name="Chen T."/>
        </authorList>
    </citation>
    <scope>NUCLEOTIDE SEQUENCE</scope>
    <source>
        <strain evidence="7">Nanhai2018</strain>
        <tissue evidence="7">Muscle</tissue>
    </source>
</reference>
<feature type="transmembrane region" description="Helical" evidence="5">
    <location>
        <begin position="50"/>
        <end position="73"/>
    </location>
</feature>
<feature type="transmembrane region" description="Helical" evidence="5">
    <location>
        <begin position="134"/>
        <end position="154"/>
    </location>
</feature>
<comment type="caution">
    <text evidence="7">The sequence shown here is derived from an EMBL/GenBank/DDBJ whole genome shotgun (WGS) entry which is preliminary data.</text>
</comment>
<dbReference type="Proteomes" id="UP001152320">
    <property type="component" value="Chromosome 14"/>
</dbReference>
<dbReference type="AlphaFoldDB" id="A0A9Q1GZ34"/>
<dbReference type="InterPro" id="IPR036259">
    <property type="entry name" value="MFS_trans_sf"/>
</dbReference>
<evidence type="ECO:0000256" key="3">
    <source>
        <dbReference type="ARBA" id="ARBA00022989"/>
    </source>
</evidence>
<feature type="transmembrane region" description="Helical" evidence="5">
    <location>
        <begin position="79"/>
        <end position="99"/>
    </location>
</feature>
<dbReference type="InterPro" id="IPR020846">
    <property type="entry name" value="MFS_dom"/>
</dbReference>
<feature type="transmembrane region" description="Helical" evidence="5">
    <location>
        <begin position="287"/>
        <end position="305"/>
    </location>
</feature>
<feature type="transmembrane region" description="Helical" evidence="5">
    <location>
        <begin position="255"/>
        <end position="275"/>
    </location>
</feature>
<evidence type="ECO:0000256" key="5">
    <source>
        <dbReference type="SAM" id="Phobius"/>
    </source>
</evidence>
<evidence type="ECO:0000259" key="6">
    <source>
        <dbReference type="PROSITE" id="PS50850"/>
    </source>
</evidence>
<feature type="transmembrane region" description="Helical" evidence="5">
    <location>
        <begin position="371"/>
        <end position="390"/>
    </location>
</feature>
<feature type="transmembrane region" description="Helical" evidence="5">
    <location>
        <begin position="311"/>
        <end position="330"/>
    </location>
</feature>
<keyword evidence="2 5" id="KW-0812">Transmembrane</keyword>
<evidence type="ECO:0000313" key="8">
    <source>
        <dbReference type="Proteomes" id="UP001152320"/>
    </source>
</evidence>
<evidence type="ECO:0000256" key="4">
    <source>
        <dbReference type="ARBA" id="ARBA00023136"/>
    </source>
</evidence>
<comment type="subcellular location">
    <subcellularLocation>
        <location evidence="1">Membrane</location>
        <topology evidence="1">Multi-pass membrane protein</topology>
    </subcellularLocation>
</comment>